<dbReference type="InterPro" id="IPR001764">
    <property type="entry name" value="Glyco_hydro_3_N"/>
</dbReference>
<keyword evidence="3" id="KW-0812">Transmembrane</keyword>
<dbReference type="Gene3D" id="3.20.20.300">
    <property type="entry name" value="Glycoside hydrolase, family 3, N-terminal domain"/>
    <property type="match status" value="1"/>
</dbReference>
<comment type="similarity">
    <text evidence="1">Belongs to the glycosyl hydrolase 3 family.</text>
</comment>
<dbReference type="PRINTS" id="PR00133">
    <property type="entry name" value="GLHYDRLASE3"/>
</dbReference>
<dbReference type="Proteomes" id="UP000220005">
    <property type="component" value="Unassembled WGS sequence"/>
</dbReference>
<keyword evidence="3" id="KW-1133">Transmembrane helix</keyword>
<evidence type="ECO:0000313" key="6">
    <source>
        <dbReference type="Proteomes" id="UP000220005"/>
    </source>
</evidence>
<dbReference type="EMBL" id="NMTY01000009">
    <property type="protein sequence ID" value="PDX81907.1"/>
    <property type="molecule type" value="Genomic_DNA"/>
</dbReference>
<dbReference type="SUPFAM" id="SSF52279">
    <property type="entry name" value="Beta-D-glucan exohydrolase, C-terminal domain"/>
    <property type="match status" value="1"/>
</dbReference>
<feature type="transmembrane region" description="Helical" evidence="3">
    <location>
        <begin position="52"/>
        <end position="72"/>
    </location>
</feature>
<dbReference type="Pfam" id="PF00933">
    <property type="entry name" value="Glyco_hydro_3"/>
    <property type="match status" value="1"/>
</dbReference>
<dbReference type="PANTHER" id="PTHR42715">
    <property type="entry name" value="BETA-GLUCOSIDASE"/>
    <property type="match status" value="1"/>
</dbReference>
<dbReference type="InterPro" id="IPR050288">
    <property type="entry name" value="Cellulose_deg_GH3"/>
</dbReference>
<keyword evidence="3" id="KW-0472">Membrane</keyword>
<dbReference type="Gene3D" id="3.40.50.1700">
    <property type="entry name" value="Glycoside hydrolase family 3 C-terminal domain"/>
    <property type="match status" value="1"/>
</dbReference>
<evidence type="ECO:0000256" key="3">
    <source>
        <dbReference type="SAM" id="Phobius"/>
    </source>
</evidence>
<dbReference type="InterPro" id="IPR017853">
    <property type="entry name" value="GH"/>
</dbReference>
<dbReference type="AlphaFoldDB" id="A0A2A7ARY5"/>
<evidence type="ECO:0000313" key="5">
    <source>
        <dbReference type="EMBL" id="PDX81907.1"/>
    </source>
</evidence>
<dbReference type="InterPro" id="IPR036962">
    <property type="entry name" value="Glyco_hydro_3_N_sf"/>
</dbReference>
<dbReference type="RefSeq" id="WP_097839173.1">
    <property type="nucleotide sequence ID" value="NZ_NMTY01000009.1"/>
</dbReference>
<protein>
    <submittedName>
        <fullName evidence="5">Beta-glucosidase</fullName>
    </submittedName>
</protein>
<dbReference type="InterPro" id="IPR013783">
    <property type="entry name" value="Ig-like_fold"/>
</dbReference>
<feature type="transmembrane region" description="Helical" evidence="3">
    <location>
        <begin position="948"/>
        <end position="969"/>
    </location>
</feature>
<proteinExistence type="inferred from homology"/>
<dbReference type="SMART" id="SM01217">
    <property type="entry name" value="Fn3_like"/>
    <property type="match status" value="1"/>
</dbReference>
<dbReference type="InterPro" id="IPR002772">
    <property type="entry name" value="Glyco_hydro_3_C"/>
</dbReference>
<dbReference type="SUPFAM" id="SSF51445">
    <property type="entry name" value="(Trans)glycosidases"/>
    <property type="match status" value="1"/>
</dbReference>
<feature type="domain" description="Fibronectin type III-like" evidence="4">
    <location>
        <begin position="465"/>
        <end position="539"/>
    </location>
</feature>
<feature type="transmembrane region" description="Helical" evidence="3">
    <location>
        <begin position="20"/>
        <end position="40"/>
    </location>
</feature>
<dbReference type="Pfam" id="PF14310">
    <property type="entry name" value="Fn3-like"/>
    <property type="match status" value="1"/>
</dbReference>
<organism evidence="5 6">
    <name type="scientific">Faecalibacterium prausnitzii</name>
    <dbReference type="NCBI Taxonomy" id="853"/>
    <lineage>
        <taxon>Bacteria</taxon>
        <taxon>Bacillati</taxon>
        <taxon>Bacillota</taxon>
        <taxon>Clostridia</taxon>
        <taxon>Eubacteriales</taxon>
        <taxon>Oscillospiraceae</taxon>
        <taxon>Faecalibacterium</taxon>
    </lineage>
</organism>
<dbReference type="Gene3D" id="2.60.40.10">
    <property type="entry name" value="Immunoglobulins"/>
    <property type="match status" value="1"/>
</dbReference>
<sequence>MLSINLDDVMQVLTNVRSYLIAFGVVLALAIIVMVAVRKLPKAKKKMIRAQSGLAILLALTIVVNLICTGPMSTMLDLVSGSGTISEETSAKATELVNEITAEGVVLAKDEDNVLPVASGSKLNVFGWSSTNPCYGGTGSGALNTAYPVTDLLTGLHDAGIETNEELSKFYTDYKADRPSVGMVEQDWTLPEPNVNLYTDEMMENAKAFSDTAMVVITRVGGEGADLPTDMASVVDGSWIRRVAQAYGSERGTAYYNGTYDDSLNEGNDWDKGDHFLQLSNREEDLLDLVTSNFDNVILVYNGANAFQMDFLKDYPQIKGVLLCPGTGQSGFEGFGKVVSGEVNPSGRTADTYVSDLTAAPWWNNFGDFKYTNTEDLNSDASFFDPEGATPSFVNYVEGIYVGYKFYETAADEGLINYDDEVVFPFGYGLSYTSFTKEMSSITSDGTNLNFTVTVTNTGSAAGKDVVEIYSNPPYTNGGIEKASANLLDFAKTNELAPGESQTMEFSIPVEDLASYDYQTNGCYVLEAGDYIISANNDSHNVADSETYTVASDIVYNESNKRSSDAVAATNEFDFAEGEVTYLSRADGFANYAEATAAPANYEMSDADKAVFYNAHSYTESGYEADDDANAEDITTGAKNGLKLVELRGVDYNDPKWDDLLDQMTIEDMQQLIGFGGYQTAAVTSIEKVRTNDCDGPASINNNFTGVGSVGFPAATLIGMTWSKELAYSFGDSIGEMANEMDTSGWYGPAMNIHRTAFAGRNFEYYSEDGVLSGVMASNAIKGAQEHGVYAYMKHFALNDQEGNRTSMAATWSNEQAIREIYLRPFEISVKDADCHAVMSSFNYIGNCWAGGCSELLKNVLRGEWGFVGFVETDYFGVYGYMTADQGVRNGSDLMLCTTGNDFNTVTVLTNSSKQALREASKNILYTVVNSRAYAEENLNPGMPKWKIIMIGADVIVALLIVGLEYTAIKGYKKRKEEETENA</sequence>
<dbReference type="GO" id="GO:0004553">
    <property type="term" value="F:hydrolase activity, hydrolyzing O-glycosyl compounds"/>
    <property type="evidence" value="ECO:0007669"/>
    <property type="project" value="InterPro"/>
</dbReference>
<dbReference type="Pfam" id="PF01915">
    <property type="entry name" value="Glyco_hydro_3_C"/>
    <property type="match status" value="1"/>
</dbReference>
<dbReference type="InterPro" id="IPR026891">
    <property type="entry name" value="Fn3-like"/>
</dbReference>
<evidence type="ECO:0000259" key="4">
    <source>
        <dbReference type="SMART" id="SM01217"/>
    </source>
</evidence>
<accession>A0A2A7ARY5</accession>
<evidence type="ECO:0000256" key="1">
    <source>
        <dbReference type="ARBA" id="ARBA00005336"/>
    </source>
</evidence>
<reference evidence="5 6" key="1">
    <citation type="journal article" date="2017" name="Front. Microbiol.">
        <title>New Insights into the Diversity of the Genus Faecalibacterium.</title>
        <authorList>
            <person name="Benevides L."/>
            <person name="Burman S."/>
            <person name="Martin R."/>
            <person name="Robert V."/>
            <person name="Thomas M."/>
            <person name="Miquel S."/>
            <person name="Chain F."/>
            <person name="Sokol H."/>
            <person name="Bermudez-Humaran L.G."/>
            <person name="Morrison M."/>
            <person name="Langella P."/>
            <person name="Azevedo V.A."/>
            <person name="Chatel J.M."/>
            <person name="Soares S."/>
        </authorList>
    </citation>
    <scope>NUCLEOTIDE SEQUENCE [LARGE SCALE GENOMIC DNA]</scope>
    <source>
        <strain evidence="5 6">CNCM I 4575</strain>
    </source>
</reference>
<comment type="caution">
    <text evidence="5">The sequence shown here is derived from an EMBL/GenBank/DDBJ whole genome shotgun (WGS) entry which is preliminary data.</text>
</comment>
<name>A0A2A7ARY5_9FIRM</name>
<dbReference type="PANTHER" id="PTHR42715:SF10">
    <property type="entry name" value="BETA-GLUCOSIDASE"/>
    <property type="match status" value="1"/>
</dbReference>
<dbReference type="GO" id="GO:0005975">
    <property type="term" value="P:carbohydrate metabolic process"/>
    <property type="evidence" value="ECO:0007669"/>
    <property type="project" value="InterPro"/>
</dbReference>
<gene>
    <name evidence="5" type="ORF">CGS58_05095</name>
</gene>
<dbReference type="InterPro" id="IPR036881">
    <property type="entry name" value="Glyco_hydro_3_C_sf"/>
</dbReference>
<evidence type="ECO:0000256" key="2">
    <source>
        <dbReference type="ARBA" id="ARBA00022801"/>
    </source>
</evidence>
<keyword evidence="2" id="KW-0378">Hydrolase</keyword>